<keyword evidence="5" id="KW-0963">Cytoplasm</keyword>
<dbReference type="GO" id="GO:0005737">
    <property type="term" value="C:cytoplasm"/>
    <property type="evidence" value="ECO:0007669"/>
    <property type="project" value="UniProtKB-SubCell"/>
</dbReference>
<feature type="domain" description="GS catalytic" evidence="9">
    <location>
        <begin position="198"/>
        <end position="597"/>
    </location>
</feature>
<dbReference type="SUPFAM" id="SSF55931">
    <property type="entry name" value="Glutamine synthetase/guanido kinase"/>
    <property type="match status" value="1"/>
</dbReference>
<evidence type="ECO:0000256" key="2">
    <source>
        <dbReference type="ARBA" id="ARBA00009897"/>
    </source>
</evidence>
<proteinExistence type="inferred from homology"/>
<dbReference type="AlphaFoldDB" id="F5RNK3"/>
<dbReference type="InterPro" id="IPR008146">
    <property type="entry name" value="Gln_synth_cat_dom"/>
</dbReference>
<comment type="similarity">
    <text evidence="2 7 8">Belongs to the glutamine synthetase family.</text>
</comment>
<protein>
    <recommendedName>
        <fullName evidence="4">Glutamine synthetase</fullName>
        <ecNumber evidence="3">6.3.1.2</ecNumber>
    </recommendedName>
    <alternativeName>
        <fullName evidence="6">Glutamate--ammonia ligase</fullName>
    </alternativeName>
</protein>
<dbReference type="GO" id="GO:0016020">
    <property type="term" value="C:membrane"/>
    <property type="evidence" value="ECO:0007669"/>
    <property type="project" value="TreeGrafter"/>
</dbReference>
<accession>F5RNK3</accession>
<dbReference type="PANTHER" id="PTHR43407:SF1">
    <property type="entry name" value="LENGSIN"/>
    <property type="match status" value="1"/>
</dbReference>
<dbReference type="GO" id="GO:0019740">
    <property type="term" value="P:nitrogen utilization"/>
    <property type="evidence" value="ECO:0007669"/>
    <property type="project" value="TreeGrafter"/>
</dbReference>
<evidence type="ECO:0000313" key="10">
    <source>
        <dbReference type="EMBL" id="EGK58972.1"/>
    </source>
</evidence>
<dbReference type="EMBL" id="AFHQ01000042">
    <property type="protein sequence ID" value="EGK58972.1"/>
    <property type="molecule type" value="Genomic_DNA"/>
</dbReference>
<keyword evidence="11" id="KW-1185">Reference proteome</keyword>
<evidence type="ECO:0000256" key="6">
    <source>
        <dbReference type="ARBA" id="ARBA00030668"/>
    </source>
</evidence>
<dbReference type="InterPro" id="IPR014746">
    <property type="entry name" value="Gln_synth/guanido_kin_cat_dom"/>
</dbReference>
<dbReference type="Gene3D" id="3.30.590.10">
    <property type="entry name" value="Glutamine synthetase/guanido kinase, catalytic domain"/>
    <property type="match status" value="1"/>
</dbReference>
<comment type="subcellular location">
    <subcellularLocation>
        <location evidence="1">Cytoplasm</location>
    </subcellularLocation>
</comment>
<dbReference type="STRING" id="888060.HMPREF9081_1839"/>
<dbReference type="GO" id="GO:0004356">
    <property type="term" value="F:glutamine synthetase activity"/>
    <property type="evidence" value="ECO:0007669"/>
    <property type="project" value="UniProtKB-EC"/>
</dbReference>
<dbReference type="HOGENOM" id="CLU_432584_0_0_9"/>
<evidence type="ECO:0000256" key="5">
    <source>
        <dbReference type="ARBA" id="ARBA00022490"/>
    </source>
</evidence>
<dbReference type="PROSITE" id="PS00181">
    <property type="entry name" value="GLNA_ATP"/>
    <property type="match status" value="1"/>
</dbReference>
<reference evidence="10 11" key="1">
    <citation type="submission" date="2011-04" db="EMBL/GenBank/DDBJ databases">
        <authorList>
            <person name="Muzny D."/>
            <person name="Qin X."/>
            <person name="Deng J."/>
            <person name="Jiang H."/>
            <person name="Liu Y."/>
            <person name="Qu J."/>
            <person name="Song X.-Z."/>
            <person name="Zhang L."/>
            <person name="Thornton R."/>
            <person name="Coyle M."/>
            <person name="Francisco L."/>
            <person name="Jackson L."/>
            <person name="Javaid M."/>
            <person name="Korchina V."/>
            <person name="Kovar C."/>
            <person name="Mata R."/>
            <person name="Mathew T."/>
            <person name="Ngo R."/>
            <person name="Nguyen L."/>
            <person name="Nguyen N."/>
            <person name="Okwuonu G."/>
            <person name="Ongeri F."/>
            <person name="Pham C."/>
            <person name="Simmons D."/>
            <person name="Wilczek-Boney K."/>
            <person name="Hale W."/>
            <person name="Jakkamsetti A."/>
            <person name="Pham P."/>
            <person name="Ruth R."/>
            <person name="San Lucas F."/>
            <person name="Warren J."/>
            <person name="Zhang J."/>
            <person name="Zhao Z."/>
            <person name="Zhou C."/>
            <person name="Zhu D."/>
            <person name="Lee S."/>
            <person name="Bess C."/>
            <person name="Blankenburg K."/>
            <person name="Forbes L."/>
            <person name="Fu Q."/>
            <person name="Gubbala S."/>
            <person name="Hirani K."/>
            <person name="Jayaseelan J.C."/>
            <person name="Lara F."/>
            <person name="Munidasa M."/>
            <person name="Palculict T."/>
            <person name="Patil S."/>
            <person name="Pu L.-L."/>
            <person name="Saada N."/>
            <person name="Tang L."/>
            <person name="Weissenberger G."/>
            <person name="Zhu Y."/>
            <person name="Hemphill L."/>
            <person name="Shang Y."/>
            <person name="Youmans B."/>
            <person name="Ayvaz T."/>
            <person name="Ross M."/>
            <person name="Santibanez J."/>
            <person name="Aqrawi P."/>
            <person name="Gross S."/>
            <person name="Joshi V."/>
            <person name="Fowler G."/>
            <person name="Nazareth L."/>
            <person name="Reid J."/>
            <person name="Worley K."/>
            <person name="Petrosino J."/>
            <person name="Highlander S."/>
            <person name="Gibbs R."/>
        </authorList>
    </citation>
    <scope>NUCLEOTIDE SEQUENCE [LARGE SCALE GENOMIC DNA]</scope>
    <source>
        <strain evidence="10 11">DSM 2778</strain>
    </source>
</reference>
<gene>
    <name evidence="10" type="ORF">HMPREF9081_1839</name>
</gene>
<sequence length="675" mass="76662">MIVNVYEIKEMNTSSQYLYNNLRKMVRWAREFMPHGILLEKGWYAKMNELLYKIPANTPREEVIRQLKAHPEVRFVSLVGIDMAGNDTDEKIPVRIFIEDIEKFYNGTAVQTDGSSVVLPKIATINNAKVDLPIDPAVNWFVDYDPEGADEETGLPIGTLRIPSFIIHEEKRVDSRAVIVDTLAYVKKELLDFFHRNPEISAAPSLNGADIVDIAFTSATELEFWVKTPLDDNASIEEMSASQVMNEQYWERTHGAVRTALEDCIIQLDKYGFHMEMGHKEVGGLKAQINESGRMTHVCEQIEIDWQYDSAVQAADNELFVRTFVREIFRLYGLEVNFKAKPLIGLAGNGEHTHLSLAAITKDGKRHSLFAADDQNAHYMNAVGYSALMGLLKNYEAINPFVSATNDAFNRLKPGFEAPVCVVTSFGASPAIPSRNRTVLVSLIRDLKNPLATRFELRATNPYSNTYLVIAASYLAILDGIKYSEGRTADELLAELSKQPGEPAGYLETDRAYRSEEDVFEHYTADERDARFGKPPATVWENMLGFDLYPEKVAVLTQANTLRPQIIDSFRTGALLRWKIELISRIIPENRNIVRRMTEIKSDFLTDQDAYMWNKIHDLRIYLAKDTIDDKALFTLLIKALNEGDYPTASALQLEMYAKMEELKELYDAYKKNMI</sequence>
<evidence type="ECO:0000256" key="4">
    <source>
        <dbReference type="ARBA" id="ARBA00021364"/>
    </source>
</evidence>
<dbReference type="Pfam" id="PF00120">
    <property type="entry name" value="Gln-synt_C"/>
    <property type="match status" value="1"/>
</dbReference>
<dbReference type="EC" id="6.3.1.2" evidence="3"/>
<name>F5RNK3_9FIRM</name>
<dbReference type="PROSITE" id="PS51987">
    <property type="entry name" value="GS_CATALYTIC"/>
    <property type="match status" value="1"/>
</dbReference>
<dbReference type="Proteomes" id="UP000004067">
    <property type="component" value="Unassembled WGS sequence"/>
</dbReference>
<keyword evidence="10" id="KW-0436">Ligase</keyword>
<dbReference type="GO" id="GO:0006542">
    <property type="term" value="P:glutamine biosynthetic process"/>
    <property type="evidence" value="ECO:0007669"/>
    <property type="project" value="TreeGrafter"/>
</dbReference>
<dbReference type="InterPro" id="IPR027303">
    <property type="entry name" value="Gln_synth_gly_rich_site"/>
</dbReference>
<evidence type="ECO:0000313" key="11">
    <source>
        <dbReference type="Proteomes" id="UP000004067"/>
    </source>
</evidence>
<dbReference type="SMART" id="SM01230">
    <property type="entry name" value="Gln-synt_C"/>
    <property type="match status" value="1"/>
</dbReference>
<evidence type="ECO:0000256" key="3">
    <source>
        <dbReference type="ARBA" id="ARBA00012937"/>
    </source>
</evidence>
<evidence type="ECO:0000256" key="1">
    <source>
        <dbReference type="ARBA" id="ARBA00004496"/>
    </source>
</evidence>
<dbReference type="eggNOG" id="COG0174">
    <property type="taxonomic scope" value="Bacteria"/>
</dbReference>
<evidence type="ECO:0000256" key="8">
    <source>
        <dbReference type="RuleBase" id="RU000384"/>
    </source>
</evidence>
<evidence type="ECO:0000259" key="9">
    <source>
        <dbReference type="PROSITE" id="PS51987"/>
    </source>
</evidence>
<evidence type="ECO:0000256" key="7">
    <source>
        <dbReference type="PROSITE-ProRule" id="PRU01331"/>
    </source>
</evidence>
<dbReference type="PANTHER" id="PTHR43407">
    <property type="entry name" value="GLUTAMINE SYNTHETASE"/>
    <property type="match status" value="1"/>
</dbReference>
<comment type="caution">
    <text evidence="10">The sequence shown here is derived from an EMBL/GenBank/DDBJ whole genome shotgun (WGS) entry which is preliminary data.</text>
</comment>
<organism evidence="10 11">
    <name type="scientific">Centipeda periodontii DSM 2778</name>
    <dbReference type="NCBI Taxonomy" id="888060"/>
    <lineage>
        <taxon>Bacteria</taxon>
        <taxon>Bacillati</taxon>
        <taxon>Bacillota</taxon>
        <taxon>Negativicutes</taxon>
        <taxon>Selenomonadales</taxon>
        <taxon>Selenomonadaceae</taxon>
        <taxon>Centipeda</taxon>
    </lineage>
</organism>